<proteinExistence type="predicted"/>
<keyword evidence="1" id="KW-0732">Signal</keyword>
<name>A0AAV4QBZ9_9ARAC</name>
<reference evidence="2 3" key="1">
    <citation type="submission" date="2021-06" db="EMBL/GenBank/DDBJ databases">
        <title>Caerostris darwini draft genome.</title>
        <authorList>
            <person name="Kono N."/>
            <person name="Arakawa K."/>
        </authorList>
    </citation>
    <scope>NUCLEOTIDE SEQUENCE [LARGE SCALE GENOMIC DNA]</scope>
</reference>
<organism evidence="2 3">
    <name type="scientific">Caerostris darwini</name>
    <dbReference type="NCBI Taxonomy" id="1538125"/>
    <lineage>
        <taxon>Eukaryota</taxon>
        <taxon>Metazoa</taxon>
        <taxon>Ecdysozoa</taxon>
        <taxon>Arthropoda</taxon>
        <taxon>Chelicerata</taxon>
        <taxon>Arachnida</taxon>
        <taxon>Araneae</taxon>
        <taxon>Araneomorphae</taxon>
        <taxon>Entelegynae</taxon>
        <taxon>Araneoidea</taxon>
        <taxon>Araneidae</taxon>
        <taxon>Caerostris</taxon>
    </lineage>
</organism>
<keyword evidence="3" id="KW-1185">Reference proteome</keyword>
<evidence type="ECO:0000313" key="2">
    <source>
        <dbReference type="EMBL" id="GIY05829.1"/>
    </source>
</evidence>
<feature type="signal peptide" evidence="1">
    <location>
        <begin position="1"/>
        <end position="18"/>
    </location>
</feature>
<comment type="caution">
    <text evidence="2">The sequence shown here is derived from an EMBL/GenBank/DDBJ whole genome shotgun (WGS) entry which is preliminary data.</text>
</comment>
<sequence>MACASLMHLLLLCQFTDSIQKTRSHRGKDTLWLARDFPDNLGVLKDSVGRPQRKTTSERAAKCVRRLASREGADEAQGITEGMGTLGRRIGSVEKWTLR</sequence>
<feature type="chain" id="PRO_5043775063" description="Secreted protein" evidence="1">
    <location>
        <begin position="19"/>
        <end position="99"/>
    </location>
</feature>
<accession>A0AAV4QBZ9</accession>
<dbReference type="Proteomes" id="UP001054837">
    <property type="component" value="Unassembled WGS sequence"/>
</dbReference>
<evidence type="ECO:0000313" key="3">
    <source>
        <dbReference type="Proteomes" id="UP001054837"/>
    </source>
</evidence>
<dbReference type="AlphaFoldDB" id="A0AAV4QBZ9"/>
<evidence type="ECO:0000256" key="1">
    <source>
        <dbReference type="SAM" id="SignalP"/>
    </source>
</evidence>
<gene>
    <name evidence="2" type="ORF">CDAR_316181</name>
</gene>
<dbReference type="EMBL" id="BPLQ01004126">
    <property type="protein sequence ID" value="GIY05829.1"/>
    <property type="molecule type" value="Genomic_DNA"/>
</dbReference>
<protein>
    <recommendedName>
        <fullName evidence="4">Secreted protein</fullName>
    </recommendedName>
</protein>
<evidence type="ECO:0008006" key="4">
    <source>
        <dbReference type="Google" id="ProtNLM"/>
    </source>
</evidence>